<dbReference type="InterPro" id="IPR018289">
    <property type="entry name" value="MULE_transposase_dom"/>
</dbReference>
<comment type="caution">
    <text evidence="3">The sequence shown here is derived from an EMBL/GenBank/DDBJ whole genome shotgun (WGS) entry which is preliminary data.</text>
</comment>
<protein>
    <recommendedName>
        <fullName evidence="5">Transposase</fullName>
    </recommendedName>
</protein>
<evidence type="ECO:0008006" key="5">
    <source>
        <dbReference type="Google" id="ProtNLM"/>
    </source>
</evidence>
<reference evidence="3 4" key="1">
    <citation type="submission" date="2024-01" db="EMBL/GenBank/DDBJ databases">
        <title>A telomere-to-telomere, gap-free genome of sweet tea (Lithocarpus litseifolius).</title>
        <authorList>
            <person name="Zhou J."/>
        </authorList>
    </citation>
    <scope>NUCLEOTIDE SEQUENCE [LARGE SCALE GENOMIC DNA]</scope>
    <source>
        <strain evidence="3">Zhou-2022a</strain>
        <tissue evidence="3">Leaf</tissue>
    </source>
</reference>
<accession>A0AAW2BPX6</accession>
<feature type="domain" description="MULE transposase" evidence="2">
    <location>
        <begin position="343"/>
        <end position="415"/>
    </location>
</feature>
<dbReference type="PANTHER" id="PTHR31973:SF187">
    <property type="entry name" value="MUTATOR TRANSPOSASE MUDRA PROTEIN"/>
    <property type="match status" value="1"/>
</dbReference>
<keyword evidence="4" id="KW-1185">Reference proteome</keyword>
<sequence length="447" mass="51331">MVMMCMMWVRMVKNDDDVHEVHEGGNVDAEEGGGQDCPDFDWLEEGFERPDFDDDVFRNLDDGPSTHDGVSGSAVAPHRPFEGDNINAAPHRPTATDNDKALAIRSNARENEFVEEDEWIDPPLEDDMESLARFDDDQPALAATKEPEFNVQIDMRKLVLKKGMKFPNSKVFREVLREYAIKKPVDIKFKLNKKKKISVYCINKCGWRCYASQLSGELTFQIKTFNPKCTCPRSFKHNQVTTSYVAKKFVQEFDKNPKWKVAGVQHHVKQKLKVDISYNQVYRAKRKATDLITGDEQLQYGKLKDCAEMIRLNDKGSRVILQTEMKDENAQPKFKRMNIRPIIGLDGCHLKGRFGGQILSATARDANDNIFPVVIVVVEQENKDSWMWFLQQFSDDIGNPEQLNLVFITDRQKGLELKDALWRCAGATTIREFETRIQELKDLDVKA</sequence>
<dbReference type="Proteomes" id="UP001459277">
    <property type="component" value="Unassembled WGS sequence"/>
</dbReference>
<gene>
    <name evidence="3" type="ORF">SO802_032359</name>
</gene>
<name>A0AAW2BPX6_9ROSI</name>
<dbReference type="Pfam" id="PF10551">
    <property type="entry name" value="MULE"/>
    <property type="match status" value="1"/>
</dbReference>
<dbReference type="InterPro" id="IPR004332">
    <property type="entry name" value="Transposase_MuDR"/>
</dbReference>
<organism evidence="3 4">
    <name type="scientific">Lithocarpus litseifolius</name>
    <dbReference type="NCBI Taxonomy" id="425828"/>
    <lineage>
        <taxon>Eukaryota</taxon>
        <taxon>Viridiplantae</taxon>
        <taxon>Streptophyta</taxon>
        <taxon>Embryophyta</taxon>
        <taxon>Tracheophyta</taxon>
        <taxon>Spermatophyta</taxon>
        <taxon>Magnoliopsida</taxon>
        <taxon>eudicotyledons</taxon>
        <taxon>Gunneridae</taxon>
        <taxon>Pentapetalae</taxon>
        <taxon>rosids</taxon>
        <taxon>fabids</taxon>
        <taxon>Fagales</taxon>
        <taxon>Fagaceae</taxon>
        <taxon>Lithocarpus</taxon>
    </lineage>
</organism>
<feature type="domain" description="Transposase MuDR plant" evidence="1">
    <location>
        <begin position="160"/>
        <end position="222"/>
    </location>
</feature>
<proteinExistence type="predicted"/>
<evidence type="ECO:0000313" key="3">
    <source>
        <dbReference type="EMBL" id="KAK9987408.1"/>
    </source>
</evidence>
<dbReference type="EMBL" id="JAZDWU010000011">
    <property type="protein sequence ID" value="KAK9987408.1"/>
    <property type="molecule type" value="Genomic_DNA"/>
</dbReference>
<evidence type="ECO:0000313" key="4">
    <source>
        <dbReference type="Proteomes" id="UP001459277"/>
    </source>
</evidence>
<dbReference type="AlphaFoldDB" id="A0AAW2BPX6"/>
<dbReference type="PANTHER" id="PTHR31973">
    <property type="entry name" value="POLYPROTEIN, PUTATIVE-RELATED"/>
    <property type="match status" value="1"/>
</dbReference>
<dbReference type="Pfam" id="PF03108">
    <property type="entry name" value="DBD_Tnp_Mut"/>
    <property type="match status" value="1"/>
</dbReference>
<evidence type="ECO:0000259" key="2">
    <source>
        <dbReference type="Pfam" id="PF10551"/>
    </source>
</evidence>
<evidence type="ECO:0000259" key="1">
    <source>
        <dbReference type="Pfam" id="PF03108"/>
    </source>
</evidence>